<reference evidence="1" key="1">
    <citation type="submission" date="2022-11" db="EMBL/GenBank/DDBJ databases">
        <authorList>
            <person name="Hyden B.L."/>
            <person name="Feng K."/>
            <person name="Yates T."/>
            <person name="Jawdy S."/>
            <person name="Smart L.B."/>
            <person name="Muchero W."/>
        </authorList>
    </citation>
    <scope>NUCLEOTIDE SEQUENCE</scope>
    <source>
        <tissue evidence="1">Shoot tip</tissue>
    </source>
</reference>
<name>A0A9Q0WRN6_SALPP</name>
<dbReference type="Proteomes" id="UP001151532">
    <property type="component" value="Chromosome 11"/>
</dbReference>
<evidence type="ECO:0000313" key="2">
    <source>
        <dbReference type="Proteomes" id="UP001151532"/>
    </source>
</evidence>
<protein>
    <submittedName>
        <fullName evidence="1">Uncharacterized protein</fullName>
    </submittedName>
</protein>
<keyword evidence="2" id="KW-1185">Reference proteome</keyword>
<accession>A0A9Q0WRN6</accession>
<proteinExistence type="predicted"/>
<sequence>MFFFFFQNPPILSSHTNRGITLDRPIATLFSSNCDKRSKAHTTFSFAINVPVFRALANGLIAPDEAISPLF</sequence>
<comment type="caution">
    <text evidence="1">The sequence shown here is derived from an EMBL/GenBank/DDBJ whole genome shotgun (WGS) entry which is preliminary data.</text>
</comment>
<evidence type="ECO:0000313" key="1">
    <source>
        <dbReference type="EMBL" id="KAJ6770500.1"/>
    </source>
</evidence>
<reference evidence="1" key="2">
    <citation type="journal article" date="2023" name="Int. J. Mol. Sci.">
        <title>De Novo Assembly and Annotation of 11 Diverse Shrub Willow (Salix) Genomes Reveals Novel Gene Organization in Sex-Linked Regions.</title>
        <authorList>
            <person name="Hyden B."/>
            <person name="Feng K."/>
            <person name="Yates T.B."/>
            <person name="Jawdy S."/>
            <person name="Cereghino C."/>
            <person name="Smart L.B."/>
            <person name="Muchero W."/>
        </authorList>
    </citation>
    <scope>NUCLEOTIDE SEQUENCE</scope>
    <source>
        <tissue evidence="1">Shoot tip</tissue>
    </source>
</reference>
<dbReference type="EMBL" id="JAPFFK010000003">
    <property type="protein sequence ID" value="KAJ6770500.1"/>
    <property type="molecule type" value="Genomic_DNA"/>
</dbReference>
<organism evidence="1 2">
    <name type="scientific">Salix purpurea</name>
    <name type="common">Purple osier willow</name>
    <dbReference type="NCBI Taxonomy" id="77065"/>
    <lineage>
        <taxon>Eukaryota</taxon>
        <taxon>Viridiplantae</taxon>
        <taxon>Streptophyta</taxon>
        <taxon>Embryophyta</taxon>
        <taxon>Tracheophyta</taxon>
        <taxon>Spermatophyta</taxon>
        <taxon>Magnoliopsida</taxon>
        <taxon>eudicotyledons</taxon>
        <taxon>Gunneridae</taxon>
        <taxon>Pentapetalae</taxon>
        <taxon>rosids</taxon>
        <taxon>fabids</taxon>
        <taxon>Malpighiales</taxon>
        <taxon>Salicaceae</taxon>
        <taxon>Saliceae</taxon>
        <taxon>Salix</taxon>
    </lineage>
</organism>
<gene>
    <name evidence="1" type="ORF">OIU79_021198</name>
</gene>
<dbReference type="AlphaFoldDB" id="A0A9Q0WRN6"/>